<evidence type="ECO:0000313" key="3">
    <source>
        <dbReference type="Proteomes" id="UP000526083"/>
    </source>
</evidence>
<keyword evidence="1" id="KW-1133">Transmembrane helix</keyword>
<name>A0A7W3PL29_9MICO</name>
<proteinExistence type="predicted"/>
<reference evidence="2 3" key="1">
    <citation type="submission" date="2020-07" db="EMBL/GenBank/DDBJ databases">
        <title>Sequencing the genomes of 1000 actinobacteria strains.</title>
        <authorList>
            <person name="Klenk H.-P."/>
        </authorList>
    </citation>
    <scope>NUCLEOTIDE SEQUENCE [LARGE SCALE GENOMIC DNA]</scope>
    <source>
        <strain evidence="2 3">DSM 27576</strain>
    </source>
</reference>
<dbReference type="AlphaFoldDB" id="A0A7W3PL29"/>
<keyword evidence="1" id="KW-0812">Transmembrane</keyword>
<feature type="transmembrane region" description="Helical" evidence="1">
    <location>
        <begin position="6"/>
        <end position="30"/>
    </location>
</feature>
<keyword evidence="3" id="KW-1185">Reference proteome</keyword>
<dbReference type="Proteomes" id="UP000526083">
    <property type="component" value="Unassembled WGS sequence"/>
</dbReference>
<sequence>MGFFSVFTILYLLAGIAGVVVLFWLAITAIRALNIYIRNNGAPRPERR</sequence>
<accession>A0A7W3PL29</accession>
<evidence type="ECO:0000256" key="1">
    <source>
        <dbReference type="SAM" id="Phobius"/>
    </source>
</evidence>
<organism evidence="2 3">
    <name type="scientific">Microbacterium halimionae</name>
    <dbReference type="NCBI Taxonomy" id="1526413"/>
    <lineage>
        <taxon>Bacteria</taxon>
        <taxon>Bacillati</taxon>
        <taxon>Actinomycetota</taxon>
        <taxon>Actinomycetes</taxon>
        <taxon>Micrococcales</taxon>
        <taxon>Microbacteriaceae</taxon>
        <taxon>Microbacterium</taxon>
    </lineage>
</organism>
<evidence type="ECO:0000313" key="2">
    <source>
        <dbReference type="EMBL" id="MBA8815444.1"/>
    </source>
</evidence>
<keyword evidence="1" id="KW-0472">Membrane</keyword>
<protein>
    <submittedName>
        <fullName evidence="2">Threonine/homoserine/homoserine lactone efflux protein</fullName>
    </submittedName>
</protein>
<dbReference type="EMBL" id="JACGWY010000001">
    <property type="protein sequence ID" value="MBA8815444.1"/>
    <property type="molecule type" value="Genomic_DNA"/>
</dbReference>
<comment type="caution">
    <text evidence="2">The sequence shown here is derived from an EMBL/GenBank/DDBJ whole genome shotgun (WGS) entry which is preliminary data.</text>
</comment>
<dbReference type="RefSeq" id="WP_167048283.1">
    <property type="nucleotide sequence ID" value="NZ_JAAOZB010000002.1"/>
</dbReference>
<gene>
    <name evidence="2" type="ORF">FHX48_000496</name>
</gene>